<sequence length="2047" mass="236851">MESESDVCISSEDDTNTIKKVKDLDFEDKIKTGNNEHIVSDNEPKPLPEGKAEEKICNENKTKQFIDKDFQLHTTDQTFFTTIKDEDMIIKDSENTCSALYDEELHSEDWQVVGFTTHDSEMIIDDTVSDHFKLKDTKMQSKESDFLVQTNEEMYTKKPEPVSSVSTKNETVAKDFKSDNKMKKIIETYDKDSISSIPTKKDTTINNKTFTTDCRTEGMDIKESPCPNEMINQAEKEIKISSKQEDSSSGIDLEHMNEDPISKHIKAHDKKSDLLMQTTEEVHTNEQEPVSSVEKIETVAKDFQSVFIKKKLIKLDDKDSKPSVRTRRNTEDNNKNVTADGNTEYLNKDPSSNSSIKKKKEAQNKKSTSPCQAKNGEMNTPLLGNKESQKSTNNNMGAKRKRISAIGEQQSEDREESPGPPAGPSSQTKRRKKSPHYSPTEICQELYETIRNHKTDDSRFLCETFIRAPKRRTAADYYEVVSTPIDLLQIGHKLKTEEYEEIEQLTADMELMITNAKSYYKKTSQEYKDACDLWDLYVNTRNELIAEALGESSKQDPGRRRSLRKVSTMEGDDDDEDEEEKSDDTKILDDQLDDPEDFEALFGSVVTAKDNDRDISTVFQLLPPKSKYPEYYQIIKQPVDLKMIAQNIKHGRYRSLDEVERDLLQMVKNAKTFNEPKSLIYKDACTIKKIVQKKRIELQTKRAQLPLSDRKKKRETKMIIKMTDICADLQYPTDDDVPQVQYDEIDEDEDSMLENSQMEYDDDSGAETVASEDNESPFWTIFNAVKSFRDANGQTIYEPFVKLPSRRFYPDYYDEIDRPMSLANIRKKIKYKQYRTIEKIATDLNLVFENAKQYNKEESKIHQDAVILQKVLYDKKKDLDGKKVSRELFEEDSHQSIPIKKPGRIPEAEKKRPGRKPNPDVLRKRLMTLYKCVFDYNDNESRPLRFIFMQLPSKKEYPDYYDVITNPIDMSMIEQKIKSNQYANPDVLLTDFELMFNNARRYNEEGSLVYNDANTLQKALKLKWKNICQTNEARKALSKRVEAKNIPSKLQRLYDAINNFSDVHGRTLSTPFLKLPLKSEYPDYFEIIKKPIDMQRIQQKLLLNQYESVEDMVADFVQMFDNASKYNEPDSLIYKDALTLQRVCLEKKMELTEEGSCEIPDVRHIIQELTTNLFISTYNYQDEEGRCLSDSFSELPERDPEEDLETSKLTEKPLSFDQIKRNIDRGRYRRMDKFQEDMFQVFERARRLCRTDSQLYEDAVEMQHFFIKKRDEICKNGEILLTPALSYTERHLQAALDAERNRKMLLEKEGTEKAKRESEERQLQNAVSSEDFFKYKEQTFHIGDTVYIEPRSGLKRKSTSIYREEGQEPHILCIEKLFVDSAGVQTLYGFWFYRPNETFHSATRKFLEKEVFKSDVYTNVPLTQVIGRCFVMHVKEYFKMKPEGFSDKDVYVCESRYSSRLRGFKKIKIWPVPRNDQVILIPREVPLVPIRVASVFVDKEKDEADDGDNSVLDKIRLDVRIENIVGEEGLTYFEQLTCKAGSFKIGDCVYARSAKDRPVISRIDKIWSNQVGEPIINSTCFVFPVDIEHSPTRLFYKKEIFLTTTEETLSMNNIEGKCSVLHIKDYYTSRIGDIPEDDVYVCESKYQEQEKTIKKLGKGLKKYTLSPLVTDDELYFFKKPLTLQKINSSQLYGIKTTEPSPLLMKVNEDTNTSFVEQESFIDEDSRSMDTSISSVFESFTPQPEKQQMSSSSKKVVQKNRSGDRKPRVPSGYILFSKDFRRQTQQKNQSISFGEMSRMVGEKWRNLSLDEKQMYEGRAKKIAEEQVAKQQEAERAFNESLSQQQQQQQQQQSPWGDLSKMSPSISRPATPAQGYTNGYHPMTPMQRGATPPNQRFMSPYQQQGFPGMRPMGQGGYSPSPQYAPHPHAQPHANVPPQSIAGPVPLPPPKPPSPVFVSVPPRTQRLLHSEAYLRYIEGLHADKPNVGDWEKNLTATPENTKTDESRMPASWLAQGAGYHGNVSNALWALRDLMLKDTLNITRTVPFESL</sequence>
<feature type="domain" description="BAH" evidence="13">
    <location>
        <begin position="1541"/>
        <end position="1657"/>
    </location>
</feature>
<dbReference type="SUPFAM" id="SSF47095">
    <property type="entry name" value="HMG-box"/>
    <property type="match status" value="1"/>
</dbReference>
<accession>A0A8B6GH89</accession>
<gene>
    <name evidence="14" type="ORF">MGAL_10B062630</name>
</gene>
<evidence type="ECO:0000256" key="8">
    <source>
        <dbReference type="PROSITE-ProRule" id="PRU00035"/>
    </source>
</evidence>
<feature type="compositionally biased region" description="Polar residues" evidence="10">
    <location>
        <begin position="335"/>
        <end position="355"/>
    </location>
</feature>
<comment type="caution">
    <text evidence="14">The sequence shown here is derived from an EMBL/GenBank/DDBJ whole genome shotgun (WGS) entry which is preliminary data.</text>
</comment>
<feature type="compositionally biased region" description="Basic and acidic residues" evidence="10">
    <location>
        <begin position="240"/>
        <end position="262"/>
    </location>
</feature>
<keyword evidence="15" id="KW-1185">Reference proteome</keyword>
<evidence type="ECO:0000256" key="9">
    <source>
        <dbReference type="PROSITE-ProRule" id="PRU00267"/>
    </source>
</evidence>
<dbReference type="InterPro" id="IPR043151">
    <property type="entry name" value="BAH_sf"/>
</dbReference>
<evidence type="ECO:0000256" key="1">
    <source>
        <dbReference type="ARBA" id="ARBA00004123"/>
    </source>
</evidence>
<dbReference type="CDD" id="cd04717">
    <property type="entry name" value="BAH_polybromo"/>
    <property type="match status" value="1"/>
</dbReference>
<feature type="compositionally biased region" description="Basic and acidic residues" evidence="10">
    <location>
        <begin position="315"/>
        <end position="334"/>
    </location>
</feature>
<keyword evidence="2" id="KW-0677">Repeat</keyword>
<evidence type="ECO:0000256" key="5">
    <source>
        <dbReference type="ARBA" id="ARBA00023117"/>
    </source>
</evidence>
<evidence type="ECO:0000256" key="7">
    <source>
        <dbReference type="ARBA" id="ARBA00023242"/>
    </source>
</evidence>
<dbReference type="PANTHER" id="PTHR16062">
    <property type="entry name" value="SWI/SNF-RELATED"/>
    <property type="match status" value="1"/>
</dbReference>
<evidence type="ECO:0000256" key="3">
    <source>
        <dbReference type="ARBA" id="ARBA00022853"/>
    </source>
</evidence>
<feature type="compositionally biased region" description="Polar residues" evidence="10">
    <location>
        <begin position="1890"/>
        <end position="1903"/>
    </location>
</feature>
<dbReference type="InterPro" id="IPR037382">
    <property type="entry name" value="Rsc/polybromo"/>
</dbReference>
<evidence type="ECO:0000256" key="10">
    <source>
        <dbReference type="SAM" id="MobiDB-lite"/>
    </source>
</evidence>
<dbReference type="InterPro" id="IPR018359">
    <property type="entry name" value="Bromodomain_CS"/>
</dbReference>
<dbReference type="GO" id="GO:0003682">
    <property type="term" value="F:chromatin binding"/>
    <property type="evidence" value="ECO:0007669"/>
    <property type="project" value="InterPro"/>
</dbReference>
<dbReference type="CDD" id="cd05524">
    <property type="entry name" value="Bromo_polybromo_I"/>
    <property type="match status" value="1"/>
</dbReference>
<dbReference type="Gene3D" id="1.20.920.10">
    <property type="entry name" value="Bromodomain-like"/>
    <property type="match status" value="6"/>
</dbReference>
<dbReference type="GO" id="GO:0003677">
    <property type="term" value="F:DNA binding"/>
    <property type="evidence" value="ECO:0007669"/>
    <property type="project" value="UniProtKB-UniRule"/>
</dbReference>
<dbReference type="Gene3D" id="2.30.30.490">
    <property type="match status" value="2"/>
</dbReference>
<name>A0A8B6GH89_MYTGA</name>
<evidence type="ECO:0000256" key="2">
    <source>
        <dbReference type="ARBA" id="ARBA00022737"/>
    </source>
</evidence>
<dbReference type="EMBL" id="UYJE01008421">
    <property type="protein sequence ID" value="VDI63820.1"/>
    <property type="molecule type" value="Genomic_DNA"/>
</dbReference>
<dbReference type="SMART" id="SM00439">
    <property type="entry name" value="BAH"/>
    <property type="match status" value="2"/>
</dbReference>
<feature type="compositionally biased region" description="Low complexity" evidence="10">
    <location>
        <begin position="1745"/>
        <end position="1754"/>
    </location>
</feature>
<evidence type="ECO:0000313" key="15">
    <source>
        <dbReference type="Proteomes" id="UP000596742"/>
    </source>
</evidence>
<reference evidence="14" key="1">
    <citation type="submission" date="2018-11" db="EMBL/GenBank/DDBJ databases">
        <authorList>
            <person name="Alioto T."/>
            <person name="Alioto T."/>
        </authorList>
    </citation>
    <scope>NUCLEOTIDE SEQUENCE</scope>
</reference>
<feature type="compositionally biased region" description="Low complexity" evidence="10">
    <location>
        <begin position="1917"/>
        <end position="1936"/>
    </location>
</feature>
<dbReference type="InterPro" id="IPR009071">
    <property type="entry name" value="HMG_box_dom"/>
</dbReference>
<evidence type="ECO:0000259" key="11">
    <source>
        <dbReference type="PROSITE" id="PS50014"/>
    </source>
</evidence>
<dbReference type="PROSITE" id="PS50014">
    <property type="entry name" value="BROMODOMAIN_2"/>
    <property type="match status" value="6"/>
</dbReference>
<dbReference type="FunFam" id="1.20.920.10:FF:000006">
    <property type="entry name" value="protein polybromo-1 isoform X1"/>
    <property type="match status" value="1"/>
</dbReference>
<dbReference type="InterPro" id="IPR036427">
    <property type="entry name" value="Bromodomain-like_sf"/>
</dbReference>
<keyword evidence="3" id="KW-0156">Chromatin regulator</keyword>
<feature type="compositionally biased region" description="Low complexity" evidence="10">
    <location>
        <begin position="1842"/>
        <end position="1851"/>
    </location>
</feature>
<feature type="compositionally biased region" description="Acidic residues" evidence="10">
    <location>
        <begin position="570"/>
        <end position="582"/>
    </location>
</feature>
<dbReference type="Pfam" id="PF01426">
    <property type="entry name" value="BAH"/>
    <property type="match status" value="2"/>
</dbReference>
<feature type="compositionally biased region" description="Basic and acidic residues" evidence="10">
    <location>
        <begin position="904"/>
        <end position="920"/>
    </location>
</feature>
<dbReference type="OrthoDB" id="10009055at2759"/>
<protein>
    <submittedName>
        <fullName evidence="14">Protein polybromo-1</fullName>
    </submittedName>
</protein>
<dbReference type="Pfam" id="PF00505">
    <property type="entry name" value="HMG_box"/>
    <property type="match status" value="1"/>
</dbReference>
<dbReference type="InterPro" id="IPR036910">
    <property type="entry name" value="HMG_box_dom_sf"/>
</dbReference>
<keyword evidence="9" id="KW-0238">DNA-binding</keyword>
<dbReference type="InterPro" id="IPR001025">
    <property type="entry name" value="BAH_dom"/>
</dbReference>
<proteinExistence type="predicted"/>
<feature type="region of interest" description="Disordered" evidence="10">
    <location>
        <begin position="1739"/>
        <end position="1771"/>
    </location>
</feature>
<dbReference type="Proteomes" id="UP000596742">
    <property type="component" value="Unassembled WGS sequence"/>
</dbReference>
<feature type="region of interest" description="Disordered" evidence="10">
    <location>
        <begin position="548"/>
        <end position="590"/>
    </location>
</feature>
<evidence type="ECO:0000259" key="12">
    <source>
        <dbReference type="PROSITE" id="PS50118"/>
    </source>
</evidence>
<dbReference type="GO" id="GO:0016586">
    <property type="term" value="C:RSC-type complex"/>
    <property type="evidence" value="ECO:0007669"/>
    <property type="project" value="InterPro"/>
</dbReference>
<dbReference type="InterPro" id="IPR001487">
    <property type="entry name" value="Bromodomain"/>
</dbReference>
<dbReference type="CDD" id="cd05526">
    <property type="entry name" value="Bromo_polybromo_VI"/>
    <property type="match status" value="1"/>
</dbReference>
<dbReference type="PRINTS" id="PR00503">
    <property type="entry name" value="BROMODOMAIN"/>
</dbReference>
<keyword evidence="4" id="KW-0805">Transcription regulation</keyword>
<evidence type="ECO:0000256" key="6">
    <source>
        <dbReference type="ARBA" id="ARBA00023163"/>
    </source>
</evidence>
<feature type="domain" description="BAH" evidence="13">
    <location>
        <begin position="1338"/>
        <end position="1468"/>
    </location>
</feature>
<feature type="domain" description="Bromo" evidence="11">
    <location>
        <begin position="792"/>
        <end position="862"/>
    </location>
</feature>
<dbReference type="GO" id="GO:0006368">
    <property type="term" value="P:transcription elongation by RNA polymerase II"/>
    <property type="evidence" value="ECO:0007669"/>
    <property type="project" value="TreeGrafter"/>
</dbReference>
<dbReference type="SMART" id="SM00297">
    <property type="entry name" value="BROMO"/>
    <property type="match status" value="6"/>
</dbReference>
<organism evidence="14 15">
    <name type="scientific">Mytilus galloprovincialis</name>
    <name type="common">Mediterranean mussel</name>
    <dbReference type="NCBI Taxonomy" id="29158"/>
    <lineage>
        <taxon>Eukaryota</taxon>
        <taxon>Metazoa</taxon>
        <taxon>Spiralia</taxon>
        <taxon>Lophotrochozoa</taxon>
        <taxon>Mollusca</taxon>
        <taxon>Bivalvia</taxon>
        <taxon>Autobranchia</taxon>
        <taxon>Pteriomorphia</taxon>
        <taxon>Mytilida</taxon>
        <taxon>Mytiloidea</taxon>
        <taxon>Mytilidae</taxon>
        <taxon>Mytilinae</taxon>
        <taxon>Mytilus</taxon>
    </lineage>
</organism>
<dbReference type="Pfam" id="PF00439">
    <property type="entry name" value="Bromodomain"/>
    <property type="match status" value="6"/>
</dbReference>
<dbReference type="PROSITE" id="PS50118">
    <property type="entry name" value="HMG_BOX_2"/>
    <property type="match status" value="1"/>
</dbReference>
<evidence type="ECO:0000313" key="14">
    <source>
        <dbReference type="EMBL" id="VDI63820.1"/>
    </source>
</evidence>
<feature type="region of interest" description="Disordered" evidence="10">
    <location>
        <begin position="315"/>
        <end position="439"/>
    </location>
</feature>
<dbReference type="SUPFAM" id="SSF47370">
    <property type="entry name" value="Bromodomain"/>
    <property type="match status" value="6"/>
</dbReference>
<dbReference type="Gene3D" id="1.10.30.10">
    <property type="entry name" value="High mobility group box domain"/>
    <property type="match status" value="1"/>
</dbReference>
<keyword evidence="6" id="KW-0804">Transcription</keyword>
<evidence type="ECO:0000259" key="13">
    <source>
        <dbReference type="PROSITE" id="PS51038"/>
    </source>
</evidence>
<feature type="domain" description="Bromo" evidence="11">
    <location>
        <begin position="1064"/>
        <end position="1134"/>
    </location>
</feature>
<keyword evidence="5 8" id="KW-0103">Bromodomain</keyword>
<feature type="region of interest" description="Disordered" evidence="10">
    <location>
        <begin position="1825"/>
        <end position="1947"/>
    </location>
</feature>
<feature type="region of interest" description="Disordered" evidence="10">
    <location>
        <begin position="890"/>
        <end position="920"/>
    </location>
</feature>
<feature type="region of interest" description="Disordered" evidence="10">
    <location>
        <begin position="240"/>
        <end position="265"/>
    </location>
</feature>
<feature type="domain" description="Bromo" evidence="11">
    <location>
        <begin position="457"/>
        <end position="527"/>
    </location>
</feature>
<feature type="compositionally biased region" description="Basic and acidic residues" evidence="10">
    <location>
        <begin position="1825"/>
        <end position="1836"/>
    </location>
</feature>
<dbReference type="GO" id="GO:0006338">
    <property type="term" value="P:chromatin remodeling"/>
    <property type="evidence" value="ECO:0007669"/>
    <property type="project" value="InterPro"/>
</dbReference>
<feature type="domain" description="Bromo" evidence="11">
    <location>
        <begin position="1184"/>
        <end position="1256"/>
    </location>
</feature>
<dbReference type="SMART" id="SM00398">
    <property type="entry name" value="HMG"/>
    <property type="match status" value="1"/>
</dbReference>
<feature type="domain" description="Bromo" evidence="11">
    <location>
        <begin position="940"/>
        <end position="1010"/>
    </location>
</feature>
<feature type="DNA-binding region" description="HMG box" evidence="9">
    <location>
        <begin position="1765"/>
        <end position="1833"/>
    </location>
</feature>
<dbReference type="PROSITE" id="PS00633">
    <property type="entry name" value="BROMODOMAIN_1"/>
    <property type="match status" value="2"/>
</dbReference>
<feature type="domain" description="Bromo" evidence="11">
    <location>
        <begin position="611"/>
        <end position="681"/>
    </location>
</feature>
<dbReference type="PROSITE" id="PS51038">
    <property type="entry name" value="BAH"/>
    <property type="match status" value="2"/>
</dbReference>
<evidence type="ECO:0000256" key="4">
    <source>
        <dbReference type="ARBA" id="ARBA00023015"/>
    </source>
</evidence>
<dbReference type="FunFam" id="1.20.920.10:FF:000009">
    <property type="entry name" value="Protein polybromo-1 isoform 1"/>
    <property type="match status" value="1"/>
</dbReference>
<feature type="domain" description="HMG box" evidence="12">
    <location>
        <begin position="1765"/>
        <end position="1833"/>
    </location>
</feature>
<dbReference type="PANTHER" id="PTHR16062:SF19">
    <property type="entry name" value="PROTEIN POLYBROMO-1"/>
    <property type="match status" value="1"/>
</dbReference>
<keyword evidence="7 9" id="KW-0539">Nucleus</keyword>
<comment type="subcellular location">
    <subcellularLocation>
        <location evidence="1">Nucleus</location>
    </subcellularLocation>
</comment>